<accession>A0ABR1WR10</accession>
<name>A0ABR1WR10_9PEZI</name>
<reference evidence="1 2" key="1">
    <citation type="submission" date="2023-01" db="EMBL/GenBank/DDBJ databases">
        <title>Analysis of 21 Apiospora genomes using comparative genomics revels a genus with tremendous synthesis potential of carbohydrate active enzymes and secondary metabolites.</title>
        <authorList>
            <person name="Sorensen T."/>
        </authorList>
    </citation>
    <scope>NUCLEOTIDE SEQUENCE [LARGE SCALE GENOMIC DNA]</scope>
    <source>
        <strain evidence="1 2">CBS 135458</strain>
    </source>
</reference>
<dbReference type="RefSeq" id="XP_066720475.1">
    <property type="nucleotide sequence ID" value="XM_066852334.1"/>
</dbReference>
<evidence type="ECO:0000313" key="2">
    <source>
        <dbReference type="Proteomes" id="UP001480595"/>
    </source>
</evidence>
<proteinExistence type="predicted"/>
<sequence length="250" mass="28124">MFSQATQGHAVFTRLRGNAAFYIYLAKEMNPLAPPLGRRRRADLQKSELVIALEMIIKLHEDANALDRIDHIKTLKPPKPLSRPFLLKGAKNNSGIVVSANTLWPPAHFSALDIAHLCQHDVHTTLFGITPENPGSLPTYPTDQDNPIACALVAFLDDDARETWYTLTGHKSRFYSTLPEFIDDAKQALRNNSTERVICLLTPWFYDADEVMTLSGGHVALPIAWQNQCYRSGMTLIVDRDGKTENNRVW</sequence>
<evidence type="ECO:0000313" key="1">
    <source>
        <dbReference type="EMBL" id="KAK8085951.1"/>
    </source>
</evidence>
<dbReference type="Proteomes" id="UP001480595">
    <property type="component" value="Unassembled WGS sequence"/>
</dbReference>
<dbReference type="EMBL" id="JAQQWL010000002">
    <property type="protein sequence ID" value="KAK8085951.1"/>
    <property type="molecule type" value="Genomic_DNA"/>
</dbReference>
<comment type="caution">
    <text evidence="1">The sequence shown here is derived from an EMBL/GenBank/DDBJ whole genome shotgun (WGS) entry which is preliminary data.</text>
</comment>
<keyword evidence="2" id="KW-1185">Reference proteome</keyword>
<gene>
    <name evidence="1" type="ORF">PG994_000925</name>
</gene>
<dbReference type="GeneID" id="92085397"/>
<organism evidence="1 2">
    <name type="scientific">Apiospora phragmitis</name>
    <dbReference type="NCBI Taxonomy" id="2905665"/>
    <lineage>
        <taxon>Eukaryota</taxon>
        <taxon>Fungi</taxon>
        <taxon>Dikarya</taxon>
        <taxon>Ascomycota</taxon>
        <taxon>Pezizomycotina</taxon>
        <taxon>Sordariomycetes</taxon>
        <taxon>Xylariomycetidae</taxon>
        <taxon>Amphisphaeriales</taxon>
        <taxon>Apiosporaceae</taxon>
        <taxon>Apiospora</taxon>
    </lineage>
</organism>
<protein>
    <submittedName>
        <fullName evidence="1">Uncharacterized protein</fullName>
    </submittedName>
</protein>